<sequence length="380" mass="40687">MERYPLVRPQSGRIVAGVCQGIADHLGINVWLVRGIVGGLVAFGFVGILLYTWLAIAIPASDDVPDRAGPRYSPTARTRLLFLAGLALTGALGLIVFQSAIDISAGIVVSLACVVAGAALAWTNIGGSSVRVQLVRLSSGIALLVIGVLIFAVRDEDPRTMATSVVITLIVLGVAALAMWPAVSRMLKELDQARRESAAEAARADIAAHLHDSVLQTLTLIRNSAGDPDTVTRLARVQERQLRTWLYGTNRDETSLPEAFRAMMADLEDLYGTAVEFVSVGEGDRDEHSRALLAASREAIVNAIRHGAEPVSVYTEFTAAATDVYVRDHGAGFDIAEIPDDRHGVRESILGRVVRHGGEAAVTARHPGTEVHIRMPRGHH</sequence>
<protein>
    <submittedName>
        <fullName evidence="6">PspC domain-containing protein</fullName>
    </submittedName>
</protein>
<dbReference type="InterPro" id="IPR007168">
    <property type="entry name" value="Phageshock_PspC_N"/>
</dbReference>
<dbReference type="EMBL" id="JAFFJS010000002">
    <property type="protein sequence ID" value="MBM9432959.1"/>
    <property type="molecule type" value="Genomic_DNA"/>
</dbReference>
<proteinExistence type="predicted"/>
<evidence type="ECO:0000256" key="4">
    <source>
        <dbReference type="SAM" id="Phobius"/>
    </source>
</evidence>
<dbReference type="RefSeq" id="WP_182170244.1">
    <property type="nucleotide sequence ID" value="NZ_CP059676.1"/>
</dbReference>
<keyword evidence="4" id="KW-1133">Transmembrane helix</keyword>
<keyword evidence="7" id="KW-1185">Reference proteome</keyword>
<evidence type="ECO:0000256" key="2">
    <source>
        <dbReference type="ARBA" id="ARBA00022777"/>
    </source>
</evidence>
<feature type="transmembrane region" description="Helical" evidence="4">
    <location>
        <begin position="36"/>
        <end position="59"/>
    </location>
</feature>
<keyword evidence="4" id="KW-0812">Transmembrane</keyword>
<keyword evidence="4" id="KW-0472">Membrane</keyword>
<organism evidence="6 7">
    <name type="scientific">Flaviflexus equikiangi</name>
    <dbReference type="NCBI Taxonomy" id="2758573"/>
    <lineage>
        <taxon>Bacteria</taxon>
        <taxon>Bacillati</taxon>
        <taxon>Actinomycetota</taxon>
        <taxon>Actinomycetes</taxon>
        <taxon>Actinomycetales</taxon>
        <taxon>Actinomycetaceae</taxon>
        <taxon>Flaviflexus</taxon>
    </lineage>
</organism>
<feature type="transmembrane region" description="Helical" evidence="4">
    <location>
        <begin position="103"/>
        <end position="122"/>
    </location>
</feature>
<accession>A0ABS2TI33</accession>
<keyword evidence="2" id="KW-0418">Kinase</keyword>
<gene>
    <name evidence="6" type="ORF">JVW63_04500</name>
</gene>
<dbReference type="Proteomes" id="UP000705983">
    <property type="component" value="Unassembled WGS sequence"/>
</dbReference>
<dbReference type="InterPro" id="IPR050482">
    <property type="entry name" value="Sensor_HK_TwoCompSys"/>
</dbReference>
<dbReference type="PANTHER" id="PTHR24421:SF61">
    <property type="entry name" value="OXYGEN SENSOR HISTIDINE KINASE NREB"/>
    <property type="match status" value="1"/>
</dbReference>
<name>A0ABS2TI33_9ACTO</name>
<dbReference type="InterPro" id="IPR036890">
    <property type="entry name" value="HATPase_C_sf"/>
</dbReference>
<feature type="transmembrane region" description="Helical" evidence="4">
    <location>
        <begin position="165"/>
        <end position="187"/>
    </location>
</feature>
<dbReference type="PANTHER" id="PTHR24421">
    <property type="entry name" value="NITRATE/NITRITE SENSOR PROTEIN NARX-RELATED"/>
    <property type="match status" value="1"/>
</dbReference>
<dbReference type="Gene3D" id="3.30.565.10">
    <property type="entry name" value="Histidine kinase-like ATPase, C-terminal domain"/>
    <property type="match status" value="1"/>
</dbReference>
<reference evidence="7" key="1">
    <citation type="submission" date="2021-02" db="EMBL/GenBank/DDBJ databases">
        <title>Leucobacter sp. CX169.</title>
        <authorList>
            <person name="Cheng Y."/>
        </authorList>
    </citation>
    <scope>NUCLEOTIDE SEQUENCE [LARGE SCALE GENOMIC DNA]</scope>
    <source>
        <strain evidence="7">JY899</strain>
    </source>
</reference>
<dbReference type="Pfam" id="PF04024">
    <property type="entry name" value="PspC"/>
    <property type="match status" value="1"/>
</dbReference>
<evidence type="ECO:0000256" key="1">
    <source>
        <dbReference type="ARBA" id="ARBA00022679"/>
    </source>
</evidence>
<feature type="transmembrane region" description="Helical" evidence="4">
    <location>
        <begin position="80"/>
        <end position="97"/>
    </location>
</feature>
<comment type="caution">
    <text evidence="6">The sequence shown here is derived from an EMBL/GenBank/DDBJ whole genome shotgun (WGS) entry which is preliminary data.</text>
</comment>
<keyword evidence="1" id="KW-0808">Transferase</keyword>
<evidence type="ECO:0000313" key="6">
    <source>
        <dbReference type="EMBL" id="MBM9432959.1"/>
    </source>
</evidence>
<dbReference type="SUPFAM" id="SSF55874">
    <property type="entry name" value="ATPase domain of HSP90 chaperone/DNA topoisomerase II/histidine kinase"/>
    <property type="match status" value="1"/>
</dbReference>
<evidence type="ECO:0000313" key="7">
    <source>
        <dbReference type="Proteomes" id="UP000705983"/>
    </source>
</evidence>
<evidence type="ECO:0000259" key="5">
    <source>
        <dbReference type="Pfam" id="PF04024"/>
    </source>
</evidence>
<keyword evidence="3" id="KW-0902">Two-component regulatory system</keyword>
<feature type="domain" description="Phage shock protein PspC N-terminal" evidence="5">
    <location>
        <begin position="5"/>
        <end position="60"/>
    </location>
</feature>
<evidence type="ECO:0000256" key="3">
    <source>
        <dbReference type="ARBA" id="ARBA00023012"/>
    </source>
</evidence>
<feature type="transmembrane region" description="Helical" evidence="4">
    <location>
        <begin position="134"/>
        <end position="153"/>
    </location>
</feature>